<dbReference type="AlphaFoldDB" id="U2GQE1"/>
<evidence type="ECO:0000313" key="2">
    <source>
        <dbReference type="EMBL" id="ERJ30299.1"/>
    </source>
</evidence>
<feature type="region of interest" description="Disordered" evidence="1">
    <location>
        <begin position="17"/>
        <end position="43"/>
    </location>
</feature>
<reference evidence="2 3" key="1">
    <citation type="journal article" date="2013" name="BMC Genomics">
        <title>Comparative genomics of Campylobacter concisus isolates reveals genetic diversity and provides insights into disease association.</title>
        <authorList>
            <person name="Deshpande N.P."/>
            <person name="Kaakoush N.O."/>
            <person name="Wilkins M.R."/>
            <person name="Mitchell H.M."/>
        </authorList>
    </citation>
    <scope>NUCLEOTIDE SEQUENCE [LARGE SCALE GENOMIC DNA]</scope>
    <source>
        <strain evidence="2 3">UNSW2</strain>
    </source>
</reference>
<feature type="compositionally biased region" description="Basic residues" evidence="1">
    <location>
        <begin position="18"/>
        <end position="35"/>
    </location>
</feature>
<organism evidence="2 3">
    <name type="scientific">Campylobacter concisus UNSW2</name>
    <dbReference type="NCBI Taxonomy" id="1242965"/>
    <lineage>
        <taxon>Bacteria</taxon>
        <taxon>Pseudomonadati</taxon>
        <taxon>Campylobacterota</taxon>
        <taxon>Epsilonproteobacteria</taxon>
        <taxon>Campylobacterales</taxon>
        <taxon>Campylobacteraceae</taxon>
        <taxon>Campylobacter</taxon>
    </lineage>
</organism>
<proteinExistence type="predicted"/>
<dbReference type="Proteomes" id="UP000016625">
    <property type="component" value="Unassembled WGS sequence"/>
</dbReference>
<sequence length="43" mass="5183">MDASKYGDYIRKLEFLEKRKKGPKRRSVRNKRKKDKGSVDKNK</sequence>
<accession>U2GQE1</accession>
<evidence type="ECO:0000256" key="1">
    <source>
        <dbReference type="SAM" id="MobiDB-lite"/>
    </source>
</evidence>
<dbReference type="PATRIC" id="fig|1242965.3.peg.2048"/>
<comment type="caution">
    <text evidence="2">The sequence shown here is derived from an EMBL/GenBank/DDBJ whole genome shotgun (WGS) entry which is preliminary data.</text>
</comment>
<evidence type="ECO:0000313" key="3">
    <source>
        <dbReference type="Proteomes" id="UP000016625"/>
    </source>
</evidence>
<gene>
    <name evidence="2" type="ORF">UNSW2_2004</name>
</gene>
<name>U2GQE1_9BACT</name>
<dbReference type="EMBL" id="ANNJ01000049">
    <property type="protein sequence ID" value="ERJ30299.1"/>
    <property type="molecule type" value="Genomic_DNA"/>
</dbReference>
<protein>
    <submittedName>
        <fullName evidence="2">Uncharacterized protein</fullName>
    </submittedName>
</protein>